<dbReference type="PROSITE" id="PS50893">
    <property type="entry name" value="ABC_TRANSPORTER_2"/>
    <property type="match status" value="1"/>
</dbReference>
<dbReference type="SMART" id="SM00116">
    <property type="entry name" value="CBS"/>
    <property type="match status" value="2"/>
</dbReference>
<dbReference type="PROSITE" id="PS00211">
    <property type="entry name" value="ABC_TRANSPORTER_1"/>
    <property type="match status" value="1"/>
</dbReference>
<evidence type="ECO:0000256" key="8">
    <source>
        <dbReference type="RuleBase" id="RU369116"/>
    </source>
</evidence>
<keyword evidence="8" id="KW-0472">Membrane</keyword>
<dbReference type="GO" id="GO:0005524">
    <property type="term" value="F:ATP binding"/>
    <property type="evidence" value="ECO:0007669"/>
    <property type="project" value="UniProtKB-UniRule"/>
</dbReference>
<evidence type="ECO:0000256" key="7">
    <source>
        <dbReference type="PROSITE-ProRule" id="PRU00703"/>
    </source>
</evidence>
<dbReference type="FunFam" id="3.40.50.300:FF:000425">
    <property type="entry name" value="Probable ABC transporter, ATP-binding subunit"/>
    <property type="match status" value="1"/>
</dbReference>
<dbReference type="GO" id="GO:0006865">
    <property type="term" value="P:amino acid transport"/>
    <property type="evidence" value="ECO:0007669"/>
    <property type="project" value="UniProtKB-UniRule"/>
</dbReference>
<dbReference type="InterPro" id="IPR046342">
    <property type="entry name" value="CBS_dom_sf"/>
</dbReference>
<evidence type="ECO:0000313" key="11">
    <source>
        <dbReference type="EMBL" id="OPJ64643.1"/>
    </source>
</evidence>
<comment type="catalytic activity">
    <reaction evidence="8">
        <text>a quaternary ammonium(out) + ATP + H2O = a quaternary ammonium(in) + ADP + phosphate + H(+)</text>
        <dbReference type="Rhea" id="RHEA:11036"/>
        <dbReference type="ChEBI" id="CHEBI:15377"/>
        <dbReference type="ChEBI" id="CHEBI:15378"/>
        <dbReference type="ChEBI" id="CHEBI:30616"/>
        <dbReference type="ChEBI" id="CHEBI:35267"/>
        <dbReference type="ChEBI" id="CHEBI:43474"/>
        <dbReference type="ChEBI" id="CHEBI:456216"/>
    </reaction>
</comment>
<sequence>MVNLIDITKKYESNKAAVNSINLEIQDGQFVVFIGTSGCGKTTTLKMINRLIEPTSGQILIDGKDIKTINPVELRRSIGYVVQQIGLFPNMTILENVEVVPRLLKWPKEKSRKRALELLEMVDLSPDIYANKYPSELSGGQQQRVGVLRALAAEPSLILMDEPFGALDPITRDSLQDELKKLHKKLGKTFVFVTHDMSEAVKMADVIVFMDKGNIVQVASPEEILKNPANDFVKNFIGMHTVSDNSNMSVKDIMKKNPVTVSKDKRTLECISLMNSKGIDSLIVAEDDGVLEGIITIENIRKSGKPGQTIEKLIEKNIYTVSVNENAKITFDKLVDTRAEYLIVIDNENKVQGIVTRTRMVKFMAEALWGSDTI</sequence>
<evidence type="ECO:0000256" key="5">
    <source>
        <dbReference type="ARBA" id="ARBA00022840"/>
    </source>
</evidence>
<keyword evidence="12" id="KW-1185">Reference proteome</keyword>
<dbReference type="GO" id="GO:0015418">
    <property type="term" value="F:ABC-type quaternary ammonium compound transporting activity"/>
    <property type="evidence" value="ECO:0007669"/>
    <property type="project" value="UniProtKB-EC"/>
</dbReference>
<dbReference type="InterPro" id="IPR027417">
    <property type="entry name" value="P-loop_NTPase"/>
</dbReference>
<dbReference type="Pfam" id="PF00571">
    <property type="entry name" value="CBS"/>
    <property type="match status" value="2"/>
</dbReference>
<evidence type="ECO:0000313" key="12">
    <source>
        <dbReference type="Proteomes" id="UP000190080"/>
    </source>
</evidence>
<dbReference type="PANTHER" id="PTHR43117">
    <property type="entry name" value="OSMOPROTECTANT IMPORT ATP-BINDING PROTEIN OSMV"/>
    <property type="match status" value="1"/>
</dbReference>
<dbReference type="PROSITE" id="PS51371">
    <property type="entry name" value="CBS"/>
    <property type="match status" value="2"/>
</dbReference>
<comment type="subcellular location">
    <subcellularLocation>
        <location evidence="8">Cell inner membrane</location>
        <topology evidence="8">Peripheral membrane protein</topology>
    </subcellularLocation>
</comment>
<comment type="similarity">
    <text evidence="1 8">Belongs to the ABC transporter superfamily.</text>
</comment>
<evidence type="ECO:0000256" key="2">
    <source>
        <dbReference type="ARBA" id="ARBA00022448"/>
    </source>
</evidence>
<dbReference type="InterPro" id="IPR017871">
    <property type="entry name" value="ABC_transporter-like_CS"/>
</dbReference>
<dbReference type="InterPro" id="IPR000644">
    <property type="entry name" value="CBS_dom"/>
</dbReference>
<keyword evidence="8" id="KW-0997">Cell inner membrane</keyword>
<dbReference type="SMART" id="SM00382">
    <property type="entry name" value="AAA"/>
    <property type="match status" value="1"/>
</dbReference>
<evidence type="ECO:0000256" key="4">
    <source>
        <dbReference type="ARBA" id="ARBA00022741"/>
    </source>
</evidence>
<feature type="domain" description="CBS" evidence="10">
    <location>
        <begin position="314"/>
        <end position="373"/>
    </location>
</feature>
<dbReference type="NCBIfam" id="TIGR01186">
    <property type="entry name" value="proV"/>
    <property type="match status" value="1"/>
</dbReference>
<evidence type="ECO:0000259" key="10">
    <source>
        <dbReference type="PROSITE" id="PS51371"/>
    </source>
</evidence>
<keyword evidence="3" id="KW-0677">Repeat</keyword>
<comment type="subunit">
    <text evidence="8">The complex is probably composed of two ATP-binding proteins, two transmembrane proteins and a solute-binding protein.</text>
</comment>
<dbReference type="Gene3D" id="3.10.580.10">
    <property type="entry name" value="CBS-domain"/>
    <property type="match status" value="1"/>
</dbReference>
<dbReference type="RefSeq" id="WP_079421966.1">
    <property type="nucleotide sequence ID" value="NZ_MZGV01000003.1"/>
</dbReference>
<protein>
    <recommendedName>
        <fullName evidence="8">Quaternary amine transport ATP-binding protein</fullName>
        <ecNumber evidence="8">7.6.2.9</ecNumber>
    </recommendedName>
</protein>
<dbReference type="EC" id="7.6.2.9" evidence="8"/>
<keyword evidence="8" id="KW-1003">Cell membrane</keyword>
<gene>
    <name evidence="11" type="primary">opuCA</name>
    <name evidence="11" type="ORF">CLORY_05120</name>
</gene>
<evidence type="ECO:0000259" key="9">
    <source>
        <dbReference type="PROSITE" id="PS50893"/>
    </source>
</evidence>
<keyword evidence="6 7" id="KW-0129">CBS domain</keyword>
<accession>A0A1V4IXM2</accession>
<keyword evidence="2 8" id="KW-0813">Transport</keyword>
<dbReference type="AlphaFoldDB" id="A0A1V4IXM2"/>
<feature type="domain" description="CBS" evidence="10">
    <location>
        <begin position="254"/>
        <end position="310"/>
    </location>
</feature>
<dbReference type="Gene3D" id="3.40.50.300">
    <property type="entry name" value="P-loop containing nucleotide triphosphate hydrolases"/>
    <property type="match status" value="1"/>
</dbReference>
<dbReference type="InterPro" id="IPR003593">
    <property type="entry name" value="AAA+_ATPase"/>
</dbReference>
<keyword evidence="5 8" id="KW-0067">ATP-binding</keyword>
<keyword evidence="4 8" id="KW-0547">Nucleotide-binding</keyword>
<dbReference type="InterPro" id="IPR005892">
    <property type="entry name" value="Gly-betaine_transp_ATP-bd"/>
</dbReference>
<dbReference type="EMBL" id="MZGV01000003">
    <property type="protein sequence ID" value="OPJ64643.1"/>
    <property type="molecule type" value="Genomic_DNA"/>
</dbReference>
<organism evidence="11 12">
    <name type="scientific">Clostridium oryzae</name>
    <dbReference type="NCBI Taxonomy" id="1450648"/>
    <lineage>
        <taxon>Bacteria</taxon>
        <taxon>Bacillati</taxon>
        <taxon>Bacillota</taxon>
        <taxon>Clostridia</taxon>
        <taxon>Eubacteriales</taxon>
        <taxon>Clostridiaceae</taxon>
        <taxon>Clostridium</taxon>
    </lineage>
</organism>
<dbReference type="GO" id="GO:0005886">
    <property type="term" value="C:plasma membrane"/>
    <property type="evidence" value="ECO:0007669"/>
    <property type="project" value="UniProtKB-SubCell"/>
</dbReference>
<evidence type="ECO:0000256" key="3">
    <source>
        <dbReference type="ARBA" id="ARBA00022737"/>
    </source>
</evidence>
<evidence type="ECO:0000256" key="1">
    <source>
        <dbReference type="ARBA" id="ARBA00005417"/>
    </source>
</evidence>
<reference evidence="11 12" key="1">
    <citation type="submission" date="2017-03" db="EMBL/GenBank/DDBJ databases">
        <title>Genome sequence of Clostridium oryzae DSM 28571.</title>
        <authorList>
            <person name="Poehlein A."/>
            <person name="Daniel R."/>
        </authorList>
    </citation>
    <scope>NUCLEOTIDE SEQUENCE [LARGE SCALE GENOMIC DNA]</scope>
    <source>
        <strain evidence="11 12">DSM 28571</strain>
    </source>
</reference>
<dbReference type="STRING" id="1450648.CLORY_05120"/>
<comment type="caution">
    <text evidence="11">The sequence shown here is derived from an EMBL/GenBank/DDBJ whole genome shotgun (WGS) entry which is preliminary data.</text>
</comment>
<name>A0A1V4IXM2_9CLOT</name>
<dbReference type="Proteomes" id="UP000190080">
    <property type="component" value="Unassembled WGS sequence"/>
</dbReference>
<dbReference type="OrthoDB" id="9802264at2"/>
<dbReference type="GO" id="GO:0031460">
    <property type="term" value="P:glycine betaine transport"/>
    <property type="evidence" value="ECO:0007669"/>
    <property type="project" value="InterPro"/>
</dbReference>
<dbReference type="GO" id="GO:0016887">
    <property type="term" value="F:ATP hydrolysis activity"/>
    <property type="evidence" value="ECO:0007669"/>
    <property type="project" value="UniProtKB-UniRule"/>
</dbReference>
<proteinExistence type="inferred from homology"/>
<dbReference type="SUPFAM" id="SSF52540">
    <property type="entry name" value="P-loop containing nucleoside triphosphate hydrolases"/>
    <property type="match status" value="1"/>
</dbReference>
<dbReference type="InterPro" id="IPR003439">
    <property type="entry name" value="ABC_transporter-like_ATP-bd"/>
</dbReference>
<feature type="domain" description="ABC transporter" evidence="9">
    <location>
        <begin position="2"/>
        <end position="237"/>
    </location>
</feature>
<dbReference type="SUPFAM" id="SSF54631">
    <property type="entry name" value="CBS-domain pair"/>
    <property type="match status" value="1"/>
</dbReference>
<dbReference type="Pfam" id="PF00005">
    <property type="entry name" value="ABC_tran"/>
    <property type="match status" value="1"/>
</dbReference>
<dbReference type="PANTHER" id="PTHR43117:SF3">
    <property type="entry name" value="CHOLINE TRANSPORT ATP-BINDING PROTEIN OPUBA"/>
    <property type="match status" value="1"/>
</dbReference>
<evidence type="ECO:0000256" key="6">
    <source>
        <dbReference type="ARBA" id="ARBA00023122"/>
    </source>
</evidence>